<protein>
    <submittedName>
        <fullName evidence="2">Uncharacterized protein</fullName>
    </submittedName>
</protein>
<evidence type="ECO:0000256" key="1">
    <source>
        <dbReference type="SAM" id="MobiDB-lite"/>
    </source>
</evidence>
<dbReference type="Proteomes" id="UP001529510">
    <property type="component" value="Unassembled WGS sequence"/>
</dbReference>
<feature type="region of interest" description="Disordered" evidence="1">
    <location>
        <begin position="172"/>
        <end position="195"/>
    </location>
</feature>
<gene>
    <name evidence="2" type="ORF">M9458_039780</name>
</gene>
<proteinExistence type="predicted"/>
<sequence>KDSVPKYNQEWATIPEGSPVSQEAHECPPTHPLLPPPLLSSGSPSARPQPTIHMVQALRVCYPPPSPWLDLLGLDFALACRPSGSTSASNSFGSTVTRRSTSSTGLPYPLVGRYPAITSGLCSSGFTLLLCPTGSVGLLPPASSTFVLSRSDSVTDLRLGHRALGSTLVPGSSASPWLVGSPSPPRAPPTPAPPL</sequence>
<dbReference type="AlphaFoldDB" id="A0ABD0NQ96"/>
<dbReference type="EMBL" id="JAMKFB020000020">
    <property type="protein sequence ID" value="KAL0164027.1"/>
    <property type="molecule type" value="Genomic_DNA"/>
</dbReference>
<feature type="compositionally biased region" description="Pro residues" evidence="1">
    <location>
        <begin position="182"/>
        <end position="195"/>
    </location>
</feature>
<evidence type="ECO:0000313" key="3">
    <source>
        <dbReference type="Proteomes" id="UP001529510"/>
    </source>
</evidence>
<evidence type="ECO:0000313" key="2">
    <source>
        <dbReference type="EMBL" id="KAL0164027.1"/>
    </source>
</evidence>
<feature type="non-terminal residue" evidence="2">
    <location>
        <position position="1"/>
    </location>
</feature>
<accession>A0ABD0NQ96</accession>
<reference evidence="2 3" key="1">
    <citation type="submission" date="2024-05" db="EMBL/GenBank/DDBJ databases">
        <title>Genome sequencing and assembly of Indian major carp, Cirrhinus mrigala (Hamilton, 1822).</title>
        <authorList>
            <person name="Mohindra V."/>
            <person name="Chowdhury L.M."/>
            <person name="Lal K."/>
            <person name="Jena J.K."/>
        </authorList>
    </citation>
    <scope>NUCLEOTIDE SEQUENCE [LARGE SCALE GENOMIC DNA]</scope>
    <source>
        <strain evidence="2">CM1030</strain>
        <tissue evidence="2">Blood</tissue>
    </source>
</reference>
<feature type="non-terminal residue" evidence="2">
    <location>
        <position position="195"/>
    </location>
</feature>
<name>A0ABD0NQ96_CIRMR</name>
<feature type="compositionally biased region" description="Pro residues" evidence="1">
    <location>
        <begin position="29"/>
        <end position="38"/>
    </location>
</feature>
<keyword evidence="3" id="KW-1185">Reference proteome</keyword>
<comment type="caution">
    <text evidence="2">The sequence shown here is derived from an EMBL/GenBank/DDBJ whole genome shotgun (WGS) entry which is preliminary data.</text>
</comment>
<feature type="region of interest" description="Disordered" evidence="1">
    <location>
        <begin position="1"/>
        <end position="47"/>
    </location>
</feature>
<organism evidence="2 3">
    <name type="scientific">Cirrhinus mrigala</name>
    <name type="common">Mrigala</name>
    <dbReference type="NCBI Taxonomy" id="683832"/>
    <lineage>
        <taxon>Eukaryota</taxon>
        <taxon>Metazoa</taxon>
        <taxon>Chordata</taxon>
        <taxon>Craniata</taxon>
        <taxon>Vertebrata</taxon>
        <taxon>Euteleostomi</taxon>
        <taxon>Actinopterygii</taxon>
        <taxon>Neopterygii</taxon>
        <taxon>Teleostei</taxon>
        <taxon>Ostariophysi</taxon>
        <taxon>Cypriniformes</taxon>
        <taxon>Cyprinidae</taxon>
        <taxon>Labeoninae</taxon>
        <taxon>Labeonini</taxon>
        <taxon>Cirrhinus</taxon>
    </lineage>
</organism>